<comment type="caution">
    <text evidence="1">The sequence shown here is derived from an EMBL/GenBank/DDBJ whole genome shotgun (WGS) entry which is preliminary data.</text>
</comment>
<evidence type="ECO:0000313" key="1">
    <source>
        <dbReference type="EMBL" id="MBB3967369.1"/>
    </source>
</evidence>
<evidence type="ECO:0000313" key="2">
    <source>
        <dbReference type="Proteomes" id="UP000582090"/>
    </source>
</evidence>
<dbReference type="InterPro" id="IPR027417">
    <property type="entry name" value="P-loop_NTPase"/>
</dbReference>
<dbReference type="SUPFAM" id="SSF52540">
    <property type="entry name" value="P-loop containing nucleoside triphosphate hydrolases"/>
    <property type="match status" value="1"/>
</dbReference>
<accession>A0A7W6CZJ8</accession>
<dbReference type="EMBL" id="JACIDW010000050">
    <property type="protein sequence ID" value="MBB3967369.1"/>
    <property type="molecule type" value="Genomic_DNA"/>
</dbReference>
<dbReference type="Gene3D" id="3.40.50.300">
    <property type="entry name" value="P-loop containing nucleotide triphosphate hydrolases"/>
    <property type="match status" value="1"/>
</dbReference>
<dbReference type="Proteomes" id="UP000582090">
    <property type="component" value="Unassembled WGS sequence"/>
</dbReference>
<protein>
    <recommendedName>
        <fullName evidence="3">AAA+ ATPase domain-containing protein</fullName>
    </recommendedName>
</protein>
<gene>
    <name evidence="1" type="ORF">GGQ67_005069</name>
</gene>
<keyword evidence="2" id="KW-1185">Reference proteome</keyword>
<evidence type="ECO:0008006" key="3">
    <source>
        <dbReference type="Google" id="ProtNLM"/>
    </source>
</evidence>
<dbReference type="InterPro" id="IPR008868">
    <property type="entry name" value="TniB"/>
</dbReference>
<reference evidence="1 2" key="1">
    <citation type="submission" date="2020-08" db="EMBL/GenBank/DDBJ databases">
        <title>Genomic Encyclopedia of Type Strains, Phase IV (KMG-IV): sequencing the most valuable type-strain genomes for metagenomic binning, comparative biology and taxonomic classification.</title>
        <authorList>
            <person name="Goeker M."/>
        </authorList>
    </citation>
    <scope>NUCLEOTIDE SEQUENCE [LARGE SCALE GENOMIC DNA]</scope>
    <source>
        <strain evidence="1 2">DSM 26575</strain>
    </source>
</reference>
<dbReference type="AlphaFoldDB" id="A0A7W6CZJ8"/>
<proteinExistence type="predicted"/>
<dbReference type="Pfam" id="PF05621">
    <property type="entry name" value="TniB"/>
    <property type="match status" value="1"/>
</dbReference>
<organism evidence="1 2">
    <name type="scientific">Rhizobium metallidurans</name>
    <dbReference type="NCBI Taxonomy" id="1265931"/>
    <lineage>
        <taxon>Bacteria</taxon>
        <taxon>Pseudomonadati</taxon>
        <taxon>Pseudomonadota</taxon>
        <taxon>Alphaproteobacteria</taxon>
        <taxon>Hyphomicrobiales</taxon>
        <taxon>Rhizobiaceae</taxon>
        <taxon>Rhizobium/Agrobacterium group</taxon>
        <taxon>Rhizobium</taxon>
    </lineage>
</organism>
<sequence>MDNDLIEFHTTAFDTMEARLAASLLPDEDREELVRTLLVPFEAFDKSIDFIRRRHRPNPNGGHSRGRVVGLLGEIRSGKSWACMHYAGRFPMRVVDGNKKFPVVYVPVPGSPTVKSVTTLLQKRSGAHSVTYHNADDAKDASVERLQRAEAELVMFDDAQFMLFHRDAHHFFDLFKRIVDTNRMNVMLIGDKSIYDYMDGNGHLRKRGGFAKHYVPPIIKNGAAFGNLVRSIDKRLPFRTPSVLGEQHVINDLWKISGGVIGLIMNLVADAAIMAIADGSDTLGLKHLQLEADDRFQEDTYKYFRVPMNSGETVDG</sequence>
<dbReference type="RefSeq" id="WP_183902777.1">
    <property type="nucleotide sequence ID" value="NZ_JACIDW010000050.1"/>
</dbReference>
<name>A0A7W6CZJ8_9HYPH</name>